<keyword evidence="1" id="KW-0812">Transmembrane</keyword>
<protein>
    <submittedName>
        <fullName evidence="2">Putative membrane protein</fullName>
    </submittedName>
</protein>
<dbReference type="EMBL" id="CYTW01000001">
    <property type="protein sequence ID" value="CUJ84098.1"/>
    <property type="molecule type" value="Genomic_DNA"/>
</dbReference>
<gene>
    <name evidence="2" type="ORF">PH7735_00337</name>
</gene>
<proteinExistence type="predicted"/>
<feature type="transmembrane region" description="Helical" evidence="1">
    <location>
        <begin position="353"/>
        <end position="378"/>
    </location>
</feature>
<evidence type="ECO:0000313" key="2">
    <source>
        <dbReference type="EMBL" id="CUJ84098.1"/>
    </source>
</evidence>
<evidence type="ECO:0000256" key="1">
    <source>
        <dbReference type="SAM" id="Phobius"/>
    </source>
</evidence>
<dbReference type="InterPro" id="IPR010295">
    <property type="entry name" value="DUF898"/>
</dbReference>
<keyword evidence="1" id="KW-1133">Transmembrane helix</keyword>
<organism evidence="2 3">
    <name type="scientific">Shimia thalassica</name>
    <dbReference type="NCBI Taxonomy" id="1715693"/>
    <lineage>
        <taxon>Bacteria</taxon>
        <taxon>Pseudomonadati</taxon>
        <taxon>Pseudomonadota</taxon>
        <taxon>Alphaproteobacteria</taxon>
        <taxon>Rhodobacterales</taxon>
        <taxon>Roseobacteraceae</taxon>
    </lineage>
</organism>
<evidence type="ECO:0000313" key="3">
    <source>
        <dbReference type="Proteomes" id="UP000051870"/>
    </source>
</evidence>
<feature type="transmembrane region" description="Helical" evidence="1">
    <location>
        <begin position="235"/>
        <end position="252"/>
    </location>
</feature>
<feature type="transmembrane region" description="Helical" evidence="1">
    <location>
        <begin position="304"/>
        <end position="333"/>
    </location>
</feature>
<dbReference type="AlphaFoldDB" id="A0A0P1I146"/>
<name>A0A0P1I146_9RHOB</name>
<dbReference type="Pfam" id="PF05987">
    <property type="entry name" value="DUF898"/>
    <property type="match status" value="1"/>
</dbReference>
<feature type="transmembrane region" description="Helical" evidence="1">
    <location>
        <begin position="101"/>
        <end position="122"/>
    </location>
</feature>
<feature type="transmembrane region" description="Helical" evidence="1">
    <location>
        <begin position="258"/>
        <end position="277"/>
    </location>
</feature>
<sequence length="425" mass="47392">MTDDSPWTKGMGDDGDEGPKDLGATFVENTLYGPDLNVLDGEFIGDRGRVFGLALKTGLLTVLTLGFYRFWMKTRLRRWYWSGVRVGGAPAEYTGDPLEKLLGFLIAVAFLAFYIGIVNLLLMFVSFSLFEGNFAAYALSFAGVVPLWFYARYRARRYVLARTRWRGIRFGLEPGAWGYAWRALVHWAVTILTGGLLWPRMTFWLEKYRTDRTWYGDVRLEQEGKWTMLYTATKHVFLAAVVAGIAALLLWADNIWGISVALVAVIWGGFGLAYYKVKTWELLTNAKRAGGIVFHARPKPLRVFWIYVLGYGLSSFVVTIFLVPIGFMLLALMGGVEALASGGAANLTSLSSWALTAVSIGSYFAIFLAWGAVAHAFVTMPLWRHYSETLTVIDPQALHLVQQRGRDSFEEAEGFAEALDVGAAI</sequence>
<dbReference type="Proteomes" id="UP000051870">
    <property type="component" value="Unassembled WGS sequence"/>
</dbReference>
<accession>A0A0P1I146</accession>
<dbReference type="STRING" id="1715693.PH7735_00337"/>
<reference evidence="3" key="1">
    <citation type="submission" date="2015-09" db="EMBL/GenBank/DDBJ databases">
        <authorList>
            <person name="Rodrigo-Torres Lidia"/>
            <person name="Arahal R.David."/>
        </authorList>
    </citation>
    <scope>NUCLEOTIDE SEQUENCE [LARGE SCALE GENOMIC DNA]</scope>
    <source>
        <strain evidence="3">CECT 7735</strain>
    </source>
</reference>
<keyword evidence="3" id="KW-1185">Reference proteome</keyword>
<feature type="transmembrane region" description="Helical" evidence="1">
    <location>
        <begin position="134"/>
        <end position="151"/>
    </location>
</feature>
<dbReference type="RefSeq" id="WP_233488257.1">
    <property type="nucleotide sequence ID" value="NZ_CYTW01000001.1"/>
</dbReference>
<feature type="transmembrane region" description="Helical" evidence="1">
    <location>
        <begin position="50"/>
        <end position="71"/>
    </location>
</feature>
<keyword evidence="1" id="KW-0472">Membrane</keyword>
<dbReference type="GeneID" id="83879428"/>